<accession>A0A8B6G8V3</accession>
<dbReference type="Proteomes" id="UP000596742">
    <property type="component" value="Unassembled WGS sequence"/>
</dbReference>
<evidence type="ECO:0000259" key="4">
    <source>
        <dbReference type="PROSITE" id="PS50966"/>
    </source>
</evidence>
<evidence type="ECO:0000256" key="1">
    <source>
        <dbReference type="ARBA" id="ARBA00001968"/>
    </source>
</evidence>
<dbReference type="PANTHER" id="PTHR23080">
    <property type="entry name" value="THAP DOMAIN PROTEIN"/>
    <property type="match status" value="1"/>
</dbReference>
<sequence>MAKNYSCGLCKKTHLTVKNRRTIVNEKIIDYLAKTLKRNIDNATTCICLQCRAQIYRDMKKVMNSPQIRLGTTCQPNDDDDPDFLAEEILPTELISPKSIQLNLSSTSKSHRRCTVCQKNSSNRHRQVVVPHEARTQAFIDKCIVIPANSRCCPNHLLGNYFTQESISKIPEVNNTTLFNRSDITELLDRVRGTLTLNGKLNFDCAHSLSEEDYQRLTGLTRNQFEAVANTVTDLRKSEIRSVKTCLAILLVKLRTGLSNSILATLFSLEIHQIQRATHAARSSLMKSFVPKFLGFQHMSHEKFTRDHTTPTARTLFADDQQETGILVLDGTYIYLQKSSHHHFQKQTYSMHKGRSLVKPMMIVATDGYILNVLGPYYADGHNNDASIIKHVFKTNADEINTWMHDDDVMVVDRGFRDAEEFLKKLNFKVEMPCFLKKGAKQQTVDEANTTRLVTKVRWVVESANGRIKQWKFLDKVVANHYVPHIGDFVRIVCALVNCFRPPLINDFGNDDIGKEMIEKAQLDNHVKLYVEEHNLLRRKTVYKEVDGATELIMFPRISLDHLRQITMGIYQIKLAKRYTDAHQEDDNYALYICKDRPDLLRVKMQSRHSSSRCYHLWLEYDENDVSGWYCTCKVGSRMVGCCAHIASVVWYLGYQKWNIEAAQSVNASGKFSSSILNAKDVPEESDMSDVESVDSYVEE</sequence>
<dbReference type="InterPro" id="IPR007527">
    <property type="entry name" value="Znf_SWIM"/>
</dbReference>
<proteinExistence type="predicted"/>
<dbReference type="EMBL" id="UYJE01008033">
    <property type="protein sequence ID" value="VDI60406.1"/>
    <property type="molecule type" value="Genomic_DNA"/>
</dbReference>
<evidence type="ECO:0000256" key="2">
    <source>
        <dbReference type="ARBA" id="ARBA00022723"/>
    </source>
</evidence>
<dbReference type="InterPro" id="IPR027806">
    <property type="entry name" value="HARBI1_dom"/>
</dbReference>
<evidence type="ECO:0000256" key="3">
    <source>
        <dbReference type="PROSITE-ProRule" id="PRU00325"/>
    </source>
</evidence>
<comment type="cofactor">
    <cofactor evidence="1">
        <name>a divalent metal cation</name>
        <dbReference type="ChEBI" id="CHEBI:60240"/>
    </cofactor>
</comment>
<dbReference type="Pfam" id="PF13359">
    <property type="entry name" value="DDE_Tnp_4"/>
    <property type="match status" value="1"/>
</dbReference>
<protein>
    <recommendedName>
        <fullName evidence="4">SWIM-type domain-containing protein</fullName>
    </recommendedName>
</protein>
<organism evidence="5 6">
    <name type="scientific">Mytilus galloprovincialis</name>
    <name type="common">Mediterranean mussel</name>
    <dbReference type="NCBI Taxonomy" id="29158"/>
    <lineage>
        <taxon>Eukaryota</taxon>
        <taxon>Metazoa</taxon>
        <taxon>Spiralia</taxon>
        <taxon>Lophotrochozoa</taxon>
        <taxon>Mollusca</taxon>
        <taxon>Bivalvia</taxon>
        <taxon>Autobranchia</taxon>
        <taxon>Pteriomorphia</taxon>
        <taxon>Mytilida</taxon>
        <taxon>Mytiloidea</taxon>
        <taxon>Mytilidae</taxon>
        <taxon>Mytilinae</taxon>
        <taxon>Mytilus</taxon>
    </lineage>
</organism>
<feature type="domain" description="SWIM-type" evidence="4">
    <location>
        <begin position="615"/>
        <end position="654"/>
    </location>
</feature>
<keyword evidence="3" id="KW-0862">Zinc</keyword>
<name>A0A8B6G8V3_MYTGA</name>
<gene>
    <name evidence="5" type="ORF">MGAL_10B026104</name>
</gene>
<dbReference type="GO" id="GO:0008270">
    <property type="term" value="F:zinc ion binding"/>
    <property type="evidence" value="ECO:0007669"/>
    <property type="project" value="UniProtKB-KW"/>
</dbReference>
<evidence type="ECO:0000313" key="5">
    <source>
        <dbReference type="EMBL" id="VDI60406.1"/>
    </source>
</evidence>
<dbReference type="OrthoDB" id="10061678at2759"/>
<keyword evidence="2" id="KW-0479">Metal-binding</keyword>
<comment type="caution">
    <text evidence="5">The sequence shown here is derived from an EMBL/GenBank/DDBJ whole genome shotgun (WGS) entry which is preliminary data.</text>
</comment>
<keyword evidence="6" id="KW-1185">Reference proteome</keyword>
<evidence type="ECO:0000313" key="6">
    <source>
        <dbReference type="Proteomes" id="UP000596742"/>
    </source>
</evidence>
<reference evidence="5" key="1">
    <citation type="submission" date="2018-11" db="EMBL/GenBank/DDBJ databases">
        <authorList>
            <person name="Alioto T."/>
            <person name="Alioto T."/>
        </authorList>
    </citation>
    <scope>NUCLEOTIDE SEQUENCE</scope>
</reference>
<keyword evidence="3" id="KW-0863">Zinc-finger</keyword>
<dbReference type="AlphaFoldDB" id="A0A8B6G8V3"/>
<dbReference type="PROSITE" id="PS50966">
    <property type="entry name" value="ZF_SWIM"/>
    <property type="match status" value="1"/>
</dbReference>